<dbReference type="STRING" id="1075417.SAMN05421823_10376"/>
<dbReference type="Gene3D" id="1.10.287.130">
    <property type="match status" value="1"/>
</dbReference>
<dbReference type="PROSITE" id="PS50109">
    <property type="entry name" value="HIS_KIN"/>
    <property type="match status" value="1"/>
</dbReference>
<keyword evidence="6" id="KW-1185">Reference proteome</keyword>
<dbReference type="AlphaFoldDB" id="A0A1G9DCS4"/>
<evidence type="ECO:0000256" key="3">
    <source>
        <dbReference type="ARBA" id="ARBA00022553"/>
    </source>
</evidence>
<dbReference type="PANTHER" id="PTHR43102">
    <property type="entry name" value="SLR1143 PROTEIN"/>
    <property type="match status" value="1"/>
</dbReference>
<dbReference type="InterPro" id="IPR004358">
    <property type="entry name" value="Sig_transdc_His_kin-like_C"/>
</dbReference>
<evidence type="ECO:0000259" key="4">
    <source>
        <dbReference type="PROSITE" id="PS50109"/>
    </source>
</evidence>
<dbReference type="EC" id="2.7.13.3" evidence="2"/>
<name>A0A1G9DCS4_9BACT</name>
<dbReference type="InterPro" id="IPR003594">
    <property type="entry name" value="HATPase_dom"/>
</dbReference>
<dbReference type="InterPro" id="IPR005467">
    <property type="entry name" value="His_kinase_dom"/>
</dbReference>
<dbReference type="EMBL" id="FNFO01000003">
    <property type="protein sequence ID" value="SDK61640.1"/>
    <property type="molecule type" value="Genomic_DNA"/>
</dbReference>
<dbReference type="SMART" id="SM00387">
    <property type="entry name" value="HATPase_c"/>
    <property type="match status" value="1"/>
</dbReference>
<dbReference type="SMART" id="SM00388">
    <property type="entry name" value="HisKA"/>
    <property type="match status" value="1"/>
</dbReference>
<evidence type="ECO:0000256" key="1">
    <source>
        <dbReference type="ARBA" id="ARBA00000085"/>
    </source>
</evidence>
<dbReference type="OrthoDB" id="9811889at2"/>
<dbReference type="Pfam" id="PF00512">
    <property type="entry name" value="HisKA"/>
    <property type="match status" value="1"/>
</dbReference>
<proteinExistence type="predicted"/>
<dbReference type="SUPFAM" id="SSF55781">
    <property type="entry name" value="GAF domain-like"/>
    <property type="match status" value="1"/>
</dbReference>
<keyword evidence="5" id="KW-0808">Transferase</keyword>
<dbReference type="SUPFAM" id="SSF55874">
    <property type="entry name" value="ATPase domain of HSP90 chaperone/DNA topoisomerase II/histidine kinase"/>
    <property type="match status" value="1"/>
</dbReference>
<accession>A0A1G9DCS4</accession>
<sequence length="411" mass="46260">MSFSSLPEHEAARIDALKRYHILDTQAEQDFDDLVQLASQICGTPISLISLVDERRQWFKANKGLSASETPRELAFCAHALHQTEPLVVTDATHDERFAQNPLVTDDPSIRFYAGVPLTTPDGYNLGTLCVIDRVPRHLTDQQLFALRTLARQVIQQFELRLQNKQMDQQLSEISEQRLELQRLTRIQQQMLSIISHDVRSPLLSLSGILSILEKRDLRSDQLQPLFREARRGVSSARDLLENLLQWASQQFSGEQLRVKPIELSPVVEQCIAQFTQESHLKSLALLNEVAPRVEVFADLDILQAILRNLLHNAVKFTAQGSIRVRLESQPDRDVISVQDTGVGMSTHQLDRLLKWGYYQKTADTQGNKGSGLGLLINKEFVSKLGGKIWVESALGQGSTFFVSLPRPAAA</sequence>
<feature type="domain" description="Histidine kinase" evidence="4">
    <location>
        <begin position="194"/>
        <end position="409"/>
    </location>
</feature>
<dbReference type="CDD" id="cd00082">
    <property type="entry name" value="HisKA"/>
    <property type="match status" value="1"/>
</dbReference>
<dbReference type="Pfam" id="PF01590">
    <property type="entry name" value="GAF"/>
    <property type="match status" value="1"/>
</dbReference>
<dbReference type="PANTHER" id="PTHR43102:SF2">
    <property type="entry name" value="GAF DOMAIN-CONTAINING PROTEIN"/>
    <property type="match status" value="1"/>
</dbReference>
<organism evidence="5 6">
    <name type="scientific">Catalinimonas alkaloidigena</name>
    <dbReference type="NCBI Taxonomy" id="1075417"/>
    <lineage>
        <taxon>Bacteria</taxon>
        <taxon>Pseudomonadati</taxon>
        <taxon>Bacteroidota</taxon>
        <taxon>Cytophagia</taxon>
        <taxon>Cytophagales</taxon>
        <taxon>Catalimonadaceae</taxon>
        <taxon>Catalinimonas</taxon>
    </lineage>
</organism>
<protein>
    <recommendedName>
        <fullName evidence="2">histidine kinase</fullName>
        <ecNumber evidence="2">2.7.13.3</ecNumber>
    </recommendedName>
</protein>
<dbReference type="GO" id="GO:0000155">
    <property type="term" value="F:phosphorelay sensor kinase activity"/>
    <property type="evidence" value="ECO:0007669"/>
    <property type="project" value="InterPro"/>
</dbReference>
<dbReference type="SUPFAM" id="SSF47384">
    <property type="entry name" value="Homodimeric domain of signal transducing histidine kinase"/>
    <property type="match status" value="1"/>
</dbReference>
<dbReference type="PRINTS" id="PR00344">
    <property type="entry name" value="BCTRLSENSOR"/>
</dbReference>
<evidence type="ECO:0000313" key="5">
    <source>
        <dbReference type="EMBL" id="SDK61640.1"/>
    </source>
</evidence>
<dbReference type="InterPro" id="IPR036097">
    <property type="entry name" value="HisK_dim/P_sf"/>
</dbReference>
<gene>
    <name evidence="5" type="ORF">SAMN05421823_10376</name>
</gene>
<keyword evidence="5" id="KW-0418">Kinase</keyword>
<comment type="catalytic activity">
    <reaction evidence="1">
        <text>ATP + protein L-histidine = ADP + protein N-phospho-L-histidine.</text>
        <dbReference type="EC" id="2.7.13.3"/>
    </reaction>
</comment>
<dbReference type="Pfam" id="PF02518">
    <property type="entry name" value="HATPase_c"/>
    <property type="match status" value="1"/>
</dbReference>
<dbReference type="InterPro" id="IPR003661">
    <property type="entry name" value="HisK_dim/P_dom"/>
</dbReference>
<reference evidence="5 6" key="1">
    <citation type="submission" date="2016-10" db="EMBL/GenBank/DDBJ databases">
        <authorList>
            <person name="de Groot N.N."/>
        </authorList>
    </citation>
    <scope>NUCLEOTIDE SEQUENCE [LARGE SCALE GENOMIC DNA]</scope>
    <source>
        <strain evidence="5 6">DSM 25186</strain>
    </source>
</reference>
<dbReference type="InterPro" id="IPR036890">
    <property type="entry name" value="HATPase_C_sf"/>
</dbReference>
<dbReference type="SMART" id="SM00065">
    <property type="entry name" value="GAF"/>
    <property type="match status" value="1"/>
</dbReference>
<evidence type="ECO:0000313" key="6">
    <source>
        <dbReference type="Proteomes" id="UP000198510"/>
    </source>
</evidence>
<evidence type="ECO:0000256" key="2">
    <source>
        <dbReference type="ARBA" id="ARBA00012438"/>
    </source>
</evidence>
<dbReference type="InterPro" id="IPR029016">
    <property type="entry name" value="GAF-like_dom_sf"/>
</dbReference>
<dbReference type="Proteomes" id="UP000198510">
    <property type="component" value="Unassembled WGS sequence"/>
</dbReference>
<dbReference type="RefSeq" id="WP_089680949.1">
    <property type="nucleotide sequence ID" value="NZ_FNFO01000003.1"/>
</dbReference>
<dbReference type="Gene3D" id="3.30.450.40">
    <property type="match status" value="1"/>
</dbReference>
<dbReference type="Gene3D" id="3.30.565.10">
    <property type="entry name" value="Histidine kinase-like ATPase, C-terminal domain"/>
    <property type="match status" value="1"/>
</dbReference>
<dbReference type="InterPro" id="IPR003018">
    <property type="entry name" value="GAF"/>
</dbReference>
<keyword evidence="3" id="KW-0597">Phosphoprotein</keyword>